<dbReference type="OrthoDB" id="5855924at2759"/>
<dbReference type="Pfam" id="PF08246">
    <property type="entry name" value="Inhibitor_I29"/>
    <property type="match status" value="1"/>
</dbReference>
<reference evidence="3 4" key="1">
    <citation type="submission" date="2019-01" db="EMBL/GenBank/DDBJ databases">
        <authorList>
            <person name="Sayadi A."/>
        </authorList>
    </citation>
    <scope>NUCLEOTIDE SEQUENCE [LARGE SCALE GENOMIC DNA]</scope>
</reference>
<feature type="domain" description="Cathepsin propeptide inhibitor" evidence="2">
    <location>
        <begin position="26"/>
        <end position="77"/>
    </location>
</feature>
<keyword evidence="1" id="KW-0732">Signal</keyword>
<evidence type="ECO:0000256" key="1">
    <source>
        <dbReference type="SAM" id="SignalP"/>
    </source>
</evidence>
<protein>
    <recommendedName>
        <fullName evidence="2">Cathepsin propeptide inhibitor domain-containing protein</fullName>
    </recommendedName>
</protein>
<dbReference type="SMART" id="SM00848">
    <property type="entry name" value="Inhibitor_I29"/>
    <property type="match status" value="1"/>
</dbReference>
<sequence length="77" mass="9647">MIAKNLIIFLMISFVITSSTNLEEKWKEYKLRYTKQYQNHYEERFRFEVFKYNLKEIEKHNKEFREGKSTWEMGINQ</sequence>
<gene>
    <name evidence="3" type="ORF">CALMAC_LOCUS405</name>
</gene>
<evidence type="ECO:0000313" key="4">
    <source>
        <dbReference type="Proteomes" id="UP000410492"/>
    </source>
</evidence>
<accession>A0A653BET5</accession>
<name>A0A653BET5_CALMS</name>
<keyword evidence="4" id="KW-1185">Reference proteome</keyword>
<dbReference type="InterPro" id="IPR013201">
    <property type="entry name" value="Prot_inhib_I29"/>
</dbReference>
<proteinExistence type="predicted"/>
<dbReference type="InterPro" id="IPR038765">
    <property type="entry name" value="Papain-like_cys_pep_sf"/>
</dbReference>
<dbReference type="AlphaFoldDB" id="A0A653BET5"/>
<feature type="chain" id="PRO_5024903577" description="Cathepsin propeptide inhibitor domain-containing protein" evidence="1">
    <location>
        <begin position="18"/>
        <end position="77"/>
    </location>
</feature>
<dbReference type="Proteomes" id="UP000410492">
    <property type="component" value="Unassembled WGS sequence"/>
</dbReference>
<feature type="signal peptide" evidence="1">
    <location>
        <begin position="1"/>
        <end position="17"/>
    </location>
</feature>
<feature type="non-terminal residue" evidence="3">
    <location>
        <position position="77"/>
    </location>
</feature>
<organism evidence="3 4">
    <name type="scientific">Callosobruchus maculatus</name>
    <name type="common">Southern cowpea weevil</name>
    <name type="synonym">Pulse bruchid</name>
    <dbReference type="NCBI Taxonomy" id="64391"/>
    <lineage>
        <taxon>Eukaryota</taxon>
        <taxon>Metazoa</taxon>
        <taxon>Ecdysozoa</taxon>
        <taxon>Arthropoda</taxon>
        <taxon>Hexapoda</taxon>
        <taxon>Insecta</taxon>
        <taxon>Pterygota</taxon>
        <taxon>Neoptera</taxon>
        <taxon>Endopterygota</taxon>
        <taxon>Coleoptera</taxon>
        <taxon>Polyphaga</taxon>
        <taxon>Cucujiformia</taxon>
        <taxon>Chrysomeloidea</taxon>
        <taxon>Chrysomelidae</taxon>
        <taxon>Bruchinae</taxon>
        <taxon>Bruchini</taxon>
        <taxon>Callosobruchus</taxon>
    </lineage>
</organism>
<dbReference type="SUPFAM" id="SSF54001">
    <property type="entry name" value="Cysteine proteinases"/>
    <property type="match status" value="1"/>
</dbReference>
<evidence type="ECO:0000313" key="3">
    <source>
        <dbReference type="EMBL" id="VEN34090.1"/>
    </source>
</evidence>
<evidence type="ECO:0000259" key="2">
    <source>
        <dbReference type="SMART" id="SM00848"/>
    </source>
</evidence>
<dbReference type="Gene3D" id="1.10.287.2250">
    <property type="match status" value="1"/>
</dbReference>
<dbReference type="EMBL" id="CAACVG010000442">
    <property type="protein sequence ID" value="VEN34090.1"/>
    <property type="molecule type" value="Genomic_DNA"/>
</dbReference>